<keyword evidence="15 19" id="KW-0472">Membrane</keyword>
<dbReference type="GO" id="GO:0016024">
    <property type="term" value="P:CDP-diacylglycerol biosynthetic process"/>
    <property type="evidence" value="ECO:0007669"/>
    <property type="project" value="UniProtKB-UniPathway"/>
</dbReference>
<evidence type="ECO:0000256" key="14">
    <source>
        <dbReference type="ARBA" id="ARBA00023098"/>
    </source>
</evidence>
<dbReference type="OrthoDB" id="9799199at2"/>
<keyword evidence="9" id="KW-0444">Lipid biosynthesis</keyword>
<evidence type="ECO:0000256" key="13">
    <source>
        <dbReference type="ARBA" id="ARBA00022989"/>
    </source>
</evidence>
<keyword evidence="11 18" id="KW-0812">Transmembrane</keyword>
<name>A0A4Z0D5H1_9FIRM</name>
<gene>
    <name evidence="20" type="ORF">E4100_07255</name>
</gene>
<keyword evidence="21" id="KW-1185">Reference proteome</keyword>
<evidence type="ECO:0000313" key="20">
    <source>
        <dbReference type="EMBL" id="TFZ39823.1"/>
    </source>
</evidence>
<comment type="similarity">
    <text evidence="5 18">Belongs to the CDS family.</text>
</comment>
<accession>A0A4Z0D5H1</accession>
<evidence type="ECO:0000256" key="4">
    <source>
        <dbReference type="ARBA" id="ARBA00005189"/>
    </source>
</evidence>
<evidence type="ECO:0000256" key="16">
    <source>
        <dbReference type="ARBA" id="ARBA00023209"/>
    </source>
</evidence>
<comment type="pathway">
    <text evidence="3 18">Phospholipid metabolism; CDP-diacylglycerol biosynthesis; CDP-diacylglycerol from sn-glycerol 3-phosphate: step 3/3.</text>
</comment>
<dbReference type="PANTHER" id="PTHR46382:SF1">
    <property type="entry name" value="PHOSPHATIDATE CYTIDYLYLTRANSFERASE"/>
    <property type="match status" value="1"/>
</dbReference>
<dbReference type="AlphaFoldDB" id="A0A4Z0D5H1"/>
<feature type="transmembrane region" description="Helical" evidence="19">
    <location>
        <begin position="51"/>
        <end position="71"/>
    </location>
</feature>
<keyword evidence="17" id="KW-1208">Phospholipid metabolism</keyword>
<evidence type="ECO:0000256" key="5">
    <source>
        <dbReference type="ARBA" id="ARBA00010185"/>
    </source>
</evidence>
<dbReference type="Pfam" id="PF01148">
    <property type="entry name" value="CTP_transf_1"/>
    <property type="match status" value="1"/>
</dbReference>
<dbReference type="UniPathway" id="UPA00557">
    <property type="reaction ID" value="UER00614"/>
</dbReference>
<dbReference type="GO" id="GO:0004605">
    <property type="term" value="F:phosphatidate cytidylyltransferase activity"/>
    <property type="evidence" value="ECO:0007669"/>
    <property type="project" value="UniProtKB-EC"/>
</dbReference>
<dbReference type="PANTHER" id="PTHR46382">
    <property type="entry name" value="PHOSPHATIDATE CYTIDYLYLTRANSFERASE"/>
    <property type="match status" value="1"/>
</dbReference>
<comment type="caution">
    <text evidence="20">The sequence shown here is derived from an EMBL/GenBank/DDBJ whole genome shotgun (WGS) entry which is preliminary data.</text>
</comment>
<keyword evidence="13 19" id="KW-1133">Transmembrane helix</keyword>
<comment type="catalytic activity">
    <reaction evidence="1 18">
        <text>a 1,2-diacyl-sn-glycero-3-phosphate + CTP + H(+) = a CDP-1,2-diacyl-sn-glycerol + diphosphate</text>
        <dbReference type="Rhea" id="RHEA:16229"/>
        <dbReference type="ChEBI" id="CHEBI:15378"/>
        <dbReference type="ChEBI" id="CHEBI:33019"/>
        <dbReference type="ChEBI" id="CHEBI:37563"/>
        <dbReference type="ChEBI" id="CHEBI:58332"/>
        <dbReference type="ChEBI" id="CHEBI:58608"/>
        <dbReference type="EC" id="2.7.7.41"/>
    </reaction>
</comment>
<reference evidence="20 21" key="1">
    <citation type="submission" date="2019-03" db="EMBL/GenBank/DDBJ databases">
        <title>Draft genome sequence data and analysis of a Fermenting Bacterium, Soehngenia longevitae strain 1933PT, isolated from petroleum reservoir in Azerbaijan.</title>
        <authorList>
            <person name="Grouzdev D.S."/>
            <person name="Bidzhieva S.K."/>
            <person name="Sokolova D.S."/>
            <person name="Tourova T.P."/>
            <person name="Poltaraus A.B."/>
            <person name="Nazina T.N."/>
        </authorList>
    </citation>
    <scope>NUCLEOTIDE SEQUENCE [LARGE SCALE GENOMIC DNA]</scope>
    <source>
        <strain evidence="20 21">1933P</strain>
    </source>
</reference>
<organism evidence="20 21">
    <name type="scientific">Soehngenia longivitae</name>
    <dbReference type="NCBI Taxonomy" id="2562294"/>
    <lineage>
        <taxon>Bacteria</taxon>
        <taxon>Bacillati</taxon>
        <taxon>Bacillota</taxon>
        <taxon>Tissierellia</taxon>
        <taxon>Tissierellales</taxon>
        <taxon>Tissierellaceae</taxon>
        <taxon>Soehngenia</taxon>
    </lineage>
</organism>
<feature type="transmembrane region" description="Helical" evidence="19">
    <location>
        <begin position="101"/>
        <end position="122"/>
    </location>
</feature>
<evidence type="ECO:0000256" key="10">
    <source>
        <dbReference type="ARBA" id="ARBA00022679"/>
    </source>
</evidence>
<evidence type="ECO:0000256" key="17">
    <source>
        <dbReference type="ARBA" id="ARBA00023264"/>
    </source>
</evidence>
<dbReference type="PROSITE" id="PS01315">
    <property type="entry name" value="CDS"/>
    <property type="match status" value="1"/>
</dbReference>
<comment type="pathway">
    <text evidence="4">Lipid metabolism.</text>
</comment>
<evidence type="ECO:0000256" key="15">
    <source>
        <dbReference type="ARBA" id="ARBA00023136"/>
    </source>
</evidence>
<evidence type="ECO:0000256" key="11">
    <source>
        <dbReference type="ARBA" id="ARBA00022692"/>
    </source>
</evidence>
<evidence type="ECO:0000256" key="9">
    <source>
        <dbReference type="ARBA" id="ARBA00022516"/>
    </source>
</evidence>
<feature type="transmembrane region" description="Helical" evidence="19">
    <location>
        <begin position="167"/>
        <end position="185"/>
    </location>
</feature>
<evidence type="ECO:0000256" key="18">
    <source>
        <dbReference type="RuleBase" id="RU003938"/>
    </source>
</evidence>
<evidence type="ECO:0000256" key="7">
    <source>
        <dbReference type="ARBA" id="ARBA00019373"/>
    </source>
</evidence>
<sequence length="257" mass="28985">MDNLKKRVLSGIIGLTFMIVVVLKGDILLNISLFLISMIGLREIFNAFRNLSINPVKWLGFLSCVFIYLSIYLQFDINMLMILIALILLINYVLNEKIHFIDISATFFSIIYVPFMLINISYLSNTRYIWMIFTIAFGTDTFAYLIGSTFGKHKLCPKLSPKKSVEGAIGGIFGSLITTLVYSYFFAPNSLWLIALLAIVASIIAQFGDLVASKLKREAGIKDYGNIIPGHGGILDRFDSIIFVAPIVFYFSKFFLF</sequence>
<protein>
    <recommendedName>
        <fullName evidence="7 18">Phosphatidate cytidylyltransferase</fullName>
        <ecNumber evidence="6 18">2.7.7.41</ecNumber>
    </recommendedName>
</protein>
<keyword evidence="12 18" id="KW-0548">Nucleotidyltransferase</keyword>
<dbReference type="InterPro" id="IPR000374">
    <property type="entry name" value="PC_trans"/>
</dbReference>
<evidence type="ECO:0000256" key="3">
    <source>
        <dbReference type="ARBA" id="ARBA00005119"/>
    </source>
</evidence>
<dbReference type="Proteomes" id="UP000298381">
    <property type="component" value="Unassembled WGS sequence"/>
</dbReference>
<feature type="transmembrane region" description="Helical" evidence="19">
    <location>
        <begin position="77"/>
        <end position="94"/>
    </location>
</feature>
<evidence type="ECO:0000256" key="12">
    <source>
        <dbReference type="ARBA" id="ARBA00022695"/>
    </source>
</evidence>
<dbReference type="EMBL" id="SRIB01000009">
    <property type="protein sequence ID" value="TFZ39823.1"/>
    <property type="molecule type" value="Genomic_DNA"/>
</dbReference>
<evidence type="ECO:0000256" key="19">
    <source>
        <dbReference type="SAM" id="Phobius"/>
    </source>
</evidence>
<feature type="transmembrane region" description="Helical" evidence="19">
    <location>
        <begin position="12"/>
        <end position="39"/>
    </location>
</feature>
<keyword evidence="14" id="KW-0443">Lipid metabolism</keyword>
<evidence type="ECO:0000256" key="1">
    <source>
        <dbReference type="ARBA" id="ARBA00001698"/>
    </source>
</evidence>
<proteinExistence type="inferred from homology"/>
<evidence type="ECO:0000256" key="2">
    <source>
        <dbReference type="ARBA" id="ARBA00004651"/>
    </source>
</evidence>
<dbReference type="RefSeq" id="WP_135271375.1">
    <property type="nucleotide sequence ID" value="NZ_SRIB01000009.1"/>
</dbReference>
<feature type="transmembrane region" description="Helical" evidence="19">
    <location>
        <begin position="128"/>
        <end position="146"/>
    </location>
</feature>
<dbReference type="EC" id="2.7.7.41" evidence="6 18"/>
<keyword evidence="10 18" id="KW-0808">Transferase</keyword>
<evidence type="ECO:0000313" key="21">
    <source>
        <dbReference type="Proteomes" id="UP000298381"/>
    </source>
</evidence>
<evidence type="ECO:0000256" key="8">
    <source>
        <dbReference type="ARBA" id="ARBA00022475"/>
    </source>
</evidence>
<comment type="subcellular location">
    <subcellularLocation>
        <location evidence="2">Cell membrane</location>
        <topology evidence="2">Multi-pass membrane protein</topology>
    </subcellularLocation>
</comment>
<feature type="transmembrane region" description="Helical" evidence="19">
    <location>
        <begin position="191"/>
        <end position="212"/>
    </location>
</feature>
<keyword evidence="8" id="KW-1003">Cell membrane</keyword>
<dbReference type="GO" id="GO:0005886">
    <property type="term" value="C:plasma membrane"/>
    <property type="evidence" value="ECO:0007669"/>
    <property type="project" value="UniProtKB-SubCell"/>
</dbReference>
<keyword evidence="16" id="KW-0594">Phospholipid biosynthesis</keyword>
<evidence type="ECO:0000256" key="6">
    <source>
        <dbReference type="ARBA" id="ARBA00012487"/>
    </source>
</evidence>